<proteinExistence type="predicted"/>
<reference evidence="8" key="1">
    <citation type="journal article" date="2019" name="Nat. Commun.">
        <title>The genome of broomcorn millet.</title>
        <authorList>
            <person name="Zou C."/>
            <person name="Miki D."/>
            <person name="Li D."/>
            <person name="Tang Q."/>
            <person name="Xiao L."/>
            <person name="Rajput S."/>
            <person name="Deng P."/>
            <person name="Jia W."/>
            <person name="Huang R."/>
            <person name="Zhang M."/>
            <person name="Sun Y."/>
            <person name="Hu J."/>
            <person name="Fu X."/>
            <person name="Schnable P.S."/>
            <person name="Li F."/>
            <person name="Zhang H."/>
            <person name="Feng B."/>
            <person name="Zhu X."/>
            <person name="Liu R."/>
            <person name="Schnable J.C."/>
            <person name="Zhu J.-K."/>
            <person name="Zhang H."/>
        </authorList>
    </citation>
    <scope>NUCLEOTIDE SEQUENCE [LARGE SCALE GENOMIC DNA]</scope>
</reference>
<gene>
    <name evidence="7" type="ORF">C2845_PM03G18760</name>
</gene>
<evidence type="ECO:0000256" key="2">
    <source>
        <dbReference type="ARBA" id="ARBA00023015"/>
    </source>
</evidence>
<evidence type="ECO:0000256" key="6">
    <source>
        <dbReference type="SAM" id="MobiDB-lite"/>
    </source>
</evidence>
<accession>A0A3L6T7N2</accession>
<dbReference type="STRING" id="4540.A0A3L6T7N2"/>
<name>A0A3L6T7N2_PANMI</name>
<dbReference type="GO" id="GO:0003677">
    <property type="term" value="F:DNA binding"/>
    <property type="evidence" value="ECO:0007669"/>
    <property type="project" value="UniProtKB-KW"/>
</dbReference>
<dbReference type="AlphaFoldDB" id="A0A3L6T7N2"/>
<evidence type="ECO:0000256" key="5">
    <source>
        <dbReference type="ARBA" id="ARBA00023242"/>
    </source>
</evidence>
<evidence type="ECO:0000256" key="1">
    <source>
        <dbReference type="ARBA" id="ARBA00004123"/>
    </source>
</evidence>
<evidence type="ECO:0000313" key="7">
    <source>
        <dbReference type="EMBL" id="RLN33363.1"/>
    </source>
</evidence>
<dbReference type="InterPro" id="IPR036955">
    <property type="entry name" value="AP2/ERF_dom_sf"/>
</dbReference>
<dbReference type="OrthoDB" id="207175at2759"/>
<keyword evidence="4" id="KW-0804">Transcription</keyword>
<dbReference type="GO" id="GO:0005634">
    <property type="term" value="C:nucleus"/>
    <property type="evidence" value="ECO:0007669"/>
    <property type="project" value="UniProtKB-SubCell"/>
</dbReference>
<dbReference type="PANTHER" id="PTHR32467:SF147">
    <property type="entry name" value="AP2-EREBP TRANSCRIPTION FACTOR"/>
    <property type="match status" value="1"/>
</dbReference>
<evidence type="ECO:0008006" key="9">
    <source>
        <dbReference type="Google" id="ProtNLM"/>
    </source>
</evidence>
<sequence length="321" mass="33533">MSTDQGNGASATQEEAAVAYDIAAIEHRGLNAVTNFDISHYVSLGATDAAPVVPFQLPLPPPDDSPEGPAAVGLDETTGAADFHDGDADDHLQRQTAECPFLGDGAQLAADQAGPPARHAAPALSALDLLLQSPKFKEMMEQVSAASVADSNSSSSASAASASSSSSPSPSPSPQPEISGGTPAPCGFPDDVQTLFDLENEDAMGFTFAEVDTFLFGDLGGYAAPMELRPGRLPLCSLVVLSPRSSLPPNLSWRRCRFLRLRRLLGAQMDGFDVDLEGDRVVGRAGHAEARSTTVPWIDGGRAWGPSRRVLGPSKATVPWL</sequence>
<feature type="compositionally biased region" description="Low complexity" evidence="6">
    <location>
        <begin position="150"/>
        <end position="168"/>
    </location>
</feature>
<keyword evidence="3" id="KW-0238">DNA-binding</keyword>
<feature type="region of interest" description="Disordered" evidence="6">
    <location>
        <begin position="150"/>
        <end position="192"/>
    </location>
</feature>
<comment type="caution">
    <text evidence="7">The sequence shown here is derived from an EMBL/GenBank/DDBJ whole genome shotgun (WGS) entry which is preliminary data.</text>
</comment>
<dbReference type="Proteomes" id="UP000275267">
    <property type="component" value="Unassembled WGS sequence"/>
</dbReference>
<dbReference type="EMBL" id="PQIB02000002">
    <property type="protein sequence ID" value="RLN33363.1"/>
    <property type="molecule type" value="Genomic_DNA"/>
</dbReference>
<organism evidence="7 8">
    <name type="scientific">Panicum miliaceum</name>
    <name type="common">Proso millet</name>
    <name type="synonym">Broomcorn millet</name>
    <dbReference type="NCBI Taxonomy" id="4540"/>
    <lineage>
        <taxon>Eukaryota</taxon>
        <taxon>Viridiplantae</taxon>
        <taxon>Streptophyta</taxon>
        <taxon>Embryophyta</taxon>
        <taxon>Tracheophyta</taxon>
        <taxon>Spermatophyta</taxon>
        <taxon>Magnoliopsida</taxon>
        <taxon>Liliopsida</taxon>
        <taxon>Poales</taxon>
        <taxon>Poaceae</taxon>
        <taxon>PACMAD clade</taxon>
        <taxon>Panicoideae</taxon>
        <taxon>Panicodae</taxon>
        <taxon>Paniceae</taxon>
        <taxon>Panicinae</taxon>
        <taxon>Panicum</taxon>
        <taxon>Panicum sect. Panicum</taxon>
    </lineage>
</organism>
<dbReference type="InterPro" id="IPR016177">
    <property type="entry name" value="DNA-bd_dom_sf"/>
</dbReference>
<dbReference type="PANTHER" id="PTHR32467">
    <property type="entry name" value="AP2-LIKE ETHYLENE-RESPONSIVE TRANSCRIPTION FACTOR"/>
    <property type="match status" value="1"/>
</dbReference>
<evidence type="ECO:0000313" key="8">
    <source>
        <dbReference type="Proteomes" id="UP000275267"/>
    </source>
</evidence>
<feature type="region of interest" description="Disordered" evidence="6">
    <location>
        <begin position="59"/>
        <end position="88"/>
    </location>
</feature>
<keyword evidence="2" id="KW-0805">Transcription regulation</keyword>
<protein>
    <recommendedName>
        <fullName evidence="9">AP2/ERF domain-containing protein</fullName>
    </recommendedName>
</protein>
<dbReference type="GO" id="GO:0003700">
    <property type="term" value="F:DNA-binding transcription factor activity"/>
    <property type="evidence" value="ECO:0007669"/>
    <property type="project" value="InterPro"/>
</dbReference>
<evidence type="ECO:0000256" key="4">
    <source>
        <dbReference type="ARBA" id="ARBA00023163"/>
    </source>
</evidence>
<keyword evidence="8" id="KW-1185">Reference proteome</keyword>
<keyword evidence="5" id="KW-0539">Nucleus</keyword>
<dbReference type="Gene3D" id="3.30.730.10">
    <property type="entry name" value="AP2/ERF domain"/>
    <property type="match status" value="1"/>
</dbReference>
<comment type="subcellular location">
    <subcellularLocation>
        <location evidence="1">Nucleus</location>
    </subcellularLocation>
</comment>
<dbReference type="SUPFAM" id="SSF54171">
    <property type="entry name" value="DNA-binding domain"/>
    <property type="match status" value="1"/>
</dbReference>
<evidence type="ECO:0000256" key="3">
    <source>
        <dbReference type="ARBA" id="ARBA00023125"/>
    </source>
</evidence>